<dbReference type="InterPro" id="IPR036505">
    <property type="entry name" value="Amidase/PGRP_sf"/>
</dbReference>
<sequence>MDSSEECSKMATILTKVLNIVDAIIPAGHPNRPGKKLLVSGVTIHNTDNTNKGADAKAHSKFLIKTGYYMLQGKKHYVSWHFTVDDHEIYHHLPTDEIGWHAGRGNTKTLAIEICMNAGIDHSAANKRAAQLAAGLLHDFKLDITCLYSHNHWTGKVCPKLLLDHHHEGAKWIAFKALVAEAAAELASGKRAILSKEPAHIDPKHLHYTIEDETNEIDHHSLILPEEDLTK</sequence>
<feature type="domain" description="N-acetylmuramoyl-L-alanine amidase" evidence="7">
    <location>
        <begin position="29"/>
        <end position="169"/>
    </location>
</feature>
<keyword evidence="6" id="KW-0961">Cell wall biogenesis/degradation</keyword>
<keyword evidence="3" id="KW-0378">Hydrolase</keyword>
<dbReference type="SMART" id="SM00644">
    <property type="entry name" value="Ami_2"/>
    <property type="match status" value="1"/>
</dbReference>
<dbReference type="GO" id="GO:0030435">
    <property type="term" value="P:sporulation resulting in formation of a cellular spore"/>
    <property type="evidence" value="ECO:0007669"/>
    <property type="project" value="UniProtKB-KW"/>
</dbReference>
<evidence type="ECO:0000256" key="2">
    <source>
        <dbReference type="ARBA" id="ARBA00011901"/>
    </source>
</evidence>
<evidence type="ECO:0000256" key="6">
    <source>
        <dbReference type="ARBA" id="ARBA00023316"/>
    </source>
</evidence>
<evidence type="ECO:0000259" key="7">
    <source>
        <dbReference type="SMART" id="SM00644"/>
    </source>
</evidence>
<dbReference type="GO" id="GO:0009253">
    <property type="term" value="P:peptidoglycan catabolic process"/>
    <property type="evidence" value="ECO:0007669"/>
    <property type="project" value="InterPro"/>
</dbReference>
<proteinExistence type="predicted"/>
<protein>
    <recommendedName>
        <fullName evidence="2">N-acetylmuramoyl-L-alanine amidase</fullName>
        <ecNumber evidence="2">3.5.1.28</ecNumber>
    </recommendedName>
</protein>
<dbReference type="GO" id="GO:0009254">
    <property type="term" value="P:peptidoglycan turnover"/>
    <property type="evidence" value="ECO:0007669"/>
    <property type="project" value="TreeGrafter"/>
</dbReference>
<evidence type="ECO:0000313" key="8">
    <source>
        <dbReference type="EMBL" id="QGM45905.1"/>
    </source>
</evidence>
<accession>A0A6B8KFZ2</accession>
<dbReference type="Pfam" id="PF01510">
    <property type="entry name" value="Amidase_2"/>
    <property type="match status" value="1"/>
</dbReference>
<dbReference type="OrthoDB" id="9799970at2"/>
<gene>
    <name evidence="8" type="ORF">H2LOC_009430</name>
</gene>
<dbReference type="Proteomes" id="UP000309061">
    <property type="component" value="Chromosome"/>
</dbReference>
<keyword evidence="4" id="KW-0749">Sporulation</keyword>
<keyword evidence="9" id="KW-1185">Reference proteome</keyword>
<evidence type="ECO:0000313" key="9">
    <source>
        <dbReference type="Proteomes" id="UP000309061"/>
    </source>
</evidence>
<dbReference type="SUPFAM" id="SSF55846">
    <property type="entry name" value="N-acetylmuramoyl-L-alanine amidase-like"/>
    <property type="match status" value="1"/>
</dbReference>
<organism evidence="8 9">
    <name type="scientific">Methylocystis heyeri</name>
    <dbReference type="NCBI Taxonomy" id="391905"/>
    <lineage>
        <taxon>Bacteria</taxon>
        <taxon>Pseudomonadati</taxon>
        <taxon>Pseudomonadota</taxon>
        <taxon>Alphaproteobacteria</taxon>
        <taxon>Hyphomicrobiales</taxon>
        <taxon>Methylocystaceae</taxon>
        <taxon>Methylocystis</taxon>
    </lineage>
</organism>
<dbReference type="PANTHER" id="PTHR30417:SF11">
    <property type="entry name" value="N-ACETYLMURAMOYL-L-ALANINE AMIDASE XLYA"/>
    <property type="match status" value="1"/>
</dbReference>
<evidence type="ECO:0000256" key="5">
    <source>
        <dbReference type="ARBA" id="ARBA00023287"/>
    </source>
</evidence>
<dbReference type="PANTHER" id="PTHR30417">
    <property type="entry name" value="N-ACETYLMURAMOYL-L-ALANINE AMIDASE AMID"/>
    <property type="match status" value="1"/>
</dbReference>
<dbReference type="InterPro" id="IPR051206">
    <property type="entry name" value="NAMLAA_amidase_2"/>
</dbReference>
<dbReference type="Gene3D" id="3.40.80.10">
    <property type="entry name" value="Peptidoglycan recognition protein-like"/>
    <property type="match status" value="1"/>
</dbReference>
<keyword evidence="5" id="KW-0178">Competence</keyword>
<reference evidence="8 9" key="1">
    <citation type="submission" date="2019-11" db="EMBL/GenBank/DDBJ databases">
        <title>The genome sequence of Methylocystis heyeri.</title>
        <authorList>
            <person name="Oshkin I.Y."/>
            <person name="Miroshnikov K."/>
            <person name="Dedysh S.N."/>
        </authorList>
    </citation>
    <scope>NUCLEOTIDE SEQUENCE [LARGE SCALE GENOMIC DNA]</scope>
    <source>
        <strain evidence="8 9">H2</strain>
    </source>
</reference>
<dbReference type="CDD" id="cd06583">
    <property type="entry name" value="PGRP"/>
    <property type="match status" value="1"/>
</dbReference>
<evidence type="ECO:0000256" key="4">
    <source>
        <dbReference type="ARBA" id="ARBA00022969"/>
    </source>
</evidence>
<comment type="catalytic activity">
    <reaction evidence="1">
        <text>Hydrolyzes the link between N-acetylmuramoyl residues and L-amino acid residues in certain cell-wall glycopeptides.</text>
        <dbReference type="EC" id="3.5.1.28"/>
    </reaction>
</comment>
<evidence type="ECO:0000256" key="3">
    <source>
        <dbReference type="ARBA" id="ARBA00022801"/>
    </source>
</evidence>
<dbReference type="GO" id="GO:0008745">
    <property type="term" value="F:N-acetylmuramoyl-L-alanine amidase activity"/>
    <property type="evidence" value="ECO:0007669"/>
    <property type="project" value="UniProtKB-EC"/>
</dbReference>
<dbReference type="GO" id="GO:0071555">
    <property type="term" value="P:cell wall organization"/>
    <property type="evidence" value="ECO:0007669"/>
    <property type="project" value="UniProtKB-KW"/>
</dbReference>
<dbReference type="AlphaFoldDB" id="A0A6B8KFZ2"/>
<dbReference type="EC" id="3.5.1.28" evidence="2"/>
<dbReference type="InterPro" id="IPR002502">
    <property type="entry name" value="Amidase_domain"/>
</dbReference>
<dbReference type="GO" id="GO:0030420">
    <property type="term" value="P:establishment of competence for transformation"/>
    <property type="evidence" value="ECO:0007669"/>
    <property type="project" value="UniProtKB-KW"/>
</dbReference>
<evidence type="ECO:0000256" key="1">
    <source>
        <dbReference type="ARBA" id="ARBA00001561"/>
    </source>
</evidence>
<dbReference type="KEGG" id="mhey:H2LOC_009430"/>
<name>A0A6B8KFZ2_9HYPH</name>
<dbReference type="EMBL" id="CP046052">
    <property type="protein sequence ID" value="QGM45905.1"/>
    <property type="molecule type" value="Genomic_DNA"/>
</dbReference>